<dbReference type="InterPro" id="IPR012336">
    <property type="entry name" value="Thioredoxin-like_fold"/>
</dbReference>
<evidence type="ECO:0000313" key="3">
    <source>
        <dbReference type="EMBL" id="OGX84245.1"/>
    </source>
</evidence>
<keyword evidence="1" id="KW-0732">Signal</keyword>
<evidence type="ECO:0000259" key="2">
    <source>
        <dbReference type="Pfam" id="PF13098"/>
    </source>
</evidence>
<dbReference type="Gene3D" id="3.40.30.10">
    <property type="entry name" value="Glutaredoxin"/>
    <property type="match status" value="1"/>
</dbReference>
<sequence length="169" mass="18712">MFLLRYALSLLLLLALGSSRPPKPAPIRWVAPQALADSLRVRPRPVLVFVHTTWCRYCKLQELSTFRNPDVVRRLNAGYYAVALDAESRAPIAFGGKTYQFQATGPDTGIHALALLLARDEHGQTAYPTTVLLDQQLRVRGRWTGLLKPTGLLAALTQQARETAPVPGR</sequence>
<keyword evidence="4" id="KW-1185">Reference proteome</keyword>
<comment type="caution">
    <text evidence="3">The sequence shown here is derived from an EMBL/GenBank/DDBJ whole genome shotgun (WGS) entry which is preliminary data.</text>
</comment>
<feature type="domain" description="Thioredoxin-like fold" evidence="2">
    <location>
        <begin position="44"/>
        <end position="156"/>
    </location>
</feature>
<proteinExistence type="predicted"/>
<reference evidence="3 4" key="1">
    <citation type="submission" date="2016-08" db="EMBL/GenBank/DDBJ databases">
        <title>Hymenobacter coccineus sp. nov., Hymenobacter lapidarius sp. nov. and Hymenobacter glacialis sp. nov., isolated from Antarctic soil.</title>
        <authorList>
            <person name="Sedlacek I."/>
            <person name="Kralova S."/>
            <person name="Kyrova K."/>
            <person name="Maslanova I."/>
            <person name="Stankova E."/>
            <person name="Vrbovska V."/>
            <person name="Nemec M."/>
            <person name="Bartak M."/>
            <person name="Svec P."/>
            <person name="Busse H.-J."/>
            <person name="Pantucek R."/>
        </authorList>
    </citation>
    <scope>NUCLEOTIDE SEQUENCE [LARGE SCALE GENOMIC DNA]</scope>
    <source>
        <strain evidence="3 4">CCM 8643</strain>
    </source>
</reference>
<organism evidence="3 4">
    <name type="scientific">Hymenobacter lapidarius</name>
    <dbReference type="NCBI Taxonomy" id="1908237"/>
    <lineage>
        <taxon>Bacteria</taxon>
        <taxon>Pseudomonadati</taxon>
        <taxon>Bacteroidota</taxon>
        <taxon>Cytophagia</taxon>
        <taxon>Cytophagales</taxon>
        <taxon>Hymenobacteraceae</taxon>
        <taxon>Hymenobacter</taxon>
    </lineage>
</organism>
<dbReference type="OrthoDB" id="9811036at2"/>
<dbReference type="Proteomes" id="UP000176294">
    <property type="component" value="Unassembled WGS sequence"/>
</dbReference>
<gene>
    <name evidence="3" type="ORF">BEN47_16455</name>
</gene>
<feature type="chain" id="PRO_5009578644" description="Thioredoxin-like fold domain-containing protein" evidence="1">
    <location>
        <begin position="25"/>
        <end position="169"/>
    </location>
</feature>
<accession>A0A1G1T053</accession>
<dbReference type="AlphaFoldDB" id="A0A1G1T053"/>
<feature type="signal peptide" evidence="1">
    <location>
        <begin position="1"/>
        <end position="24"/>
    </location>
</feature>
<dbReference type="InterPro" id="IPR036249">
    <property type="entry name" value="Thioredoxin-like_sf"/>
</dbReference>
<name>A0A1G1T053_9BACT</name>
<evidence type="ECO:0000256" key="1">
    <source>
        <dbReference type="SAM" id="SignalP"/>
    </source>
</evidence>
<dbReference type="SUPFAM" id="SSF52833">
    <property type="entry name" value="Thioredoxin-like"/>
    <property type="match status" value="1"/>
</dbReference>
<dbReference type="RefSeq" id="WP_070728971.1">
    <property type="nucleotide sequence ID" value="NZ_MDZB01000121.1"/>
</dbReference>
<dbReference type="Pfam" id="PF13098">
    <property type="entry name" value="Thioredoxin_2"/>
    <property type="match status" value="1"/>
</dbReference>
<evidence type="ECO:0000313" key="4">
    <source>
        <dbReference type="Proteomes" id="UP000176294"/>
    </source>
</evidence>
<dbReference type="STRING" id="1908237.BEN47_16455"/>
<dbReference type="EMBL" id="MDZB01000121">
    <property type="protein sequence ID" value="OGX84245.1"/>
    <property type="molecule type" value="Genomic_DNA"/>
</dbReference>
<protein>
    <recommendedName>
        <fullName evidence="2">Thioredoxin-like fold domain-containing protein</fullName>
    </recommendedName>
</protein>